<dbReference type="EMBL" id="BARS01020629">
    <property type="protein sequence ID" value="GAG09519.1"/>
    <property type="molecule type" value="Genomic_DNA"/>
</dbReference>
<protein>
    <submittedName>
        <fullName evidence="1">Uncharacterized protein</fullName>
    </submittedName>
</protein>
<feature type="non-terminal residue" evidence="1">
    <location>
        <position position="185"/>
    </location>
</feature>
<proteinExistence type="predicted"/>
<comment type="caution">
    <text evidence="1">The sequence shown here is derived from an EMBL/GenBank/DDBJ whole genome shotgun (WGS) entry which is preliminary data.</text>
</comment>
<name>X0UUJ7_9ZZZZ</name>
<sequence length="185" mass="21143">MRNIKVNGKKVSMPDGWHDVKFSDGFKIVKDQLNEVQTFALLSGMSVNKVRGLNKNEDIFYFVQGYPFLYSNPFNDTPSMPQSIKYKGDRIHFPFVMDSDPLDLGDCSVGQVEDMKALIATKIKELGNEEDEELSNIDVLSIIPFIVSIYIQPFIDGEYDYKKAMLLVDELKKNLSYKDMIHIGN</sequence>
<organism evidence="1">
    <name type="scientific">marine sediment metagenome</name>
    <dbReference type="NCBI Taxonomy" id="412755"/>
    <lineage>
        <taxon>unclassified sequences</taxon>
        <taxon>metagenomes</taxon>
        <taxon>ecological metagenomes</taxon>
    </lineage>
</organism>
<gene>
    <name evidence="1" type="ORF">S01H1_33235</name>
</gene>
<accession>X0UUJ7</accession>
<dbReference type="AlphaFoldDB" id="X0UUJ7"/>
<reference evidence="1" key="1">
    <citation type="journal article" date="2014" name="Front. Microbiol.">
        <title>High frequency of phylogenetically diverse reductive dehalogenase-homologous genes in deep subseafloor sedimentary metagenomes.</title>
        <authorList>
            <person name="Kawai M."/>
            <person name="Futagami T."/>
            <person name="Toyoda A."/>
            <person name="Takaki Y."/>
            <person name="Nishi S."/>
            <person name="Hori S."/>
            <person name="Arai W."/>
            <person name="Tsubouchi T."/>
            <person name="Morono Y."/>
            <person name="Uchiyama I."/>
            <person name="Ito T."/>
            <person name="Fujiyama A."/>
            <person name="Inagaki F."/>
            <person name="Takami H."/>
        </authorList>
    </citation>
    <scope>NUCLEOTIDE SEQUENCE</scope>
    <source>
        <strain evidence="1">Expedition CK06-06</strain>
    </source>
</reference>
<evidence type="ECO:0000313" key="1">
    <source>
        <dbReference type="EMBL" id="GAG09519.1"/>
    </source>
</evidence>